<reference evidence="1" key="1">
    <citation type="submission" date="2019-08" db="EMBL/GenBank/DDBJ databases">
        <title>The genome of the North American firefly Photinus pyralis.</title>
        <authorList>
            <consortium name="Photinus pyralis genome working group"/>
            <person name="Fallon T.R."/>
            <person name="Sander Lower S.E."/>
            <person name="Weng J.-K."/>
        </authorList>
    </citation>
    <scope>NUCLEOTIDE SEQUENCE</scope>
    <source>
        <strain evidence="1">TRF0915ILg1</strain>
        <tissue evidence="1">Whole body</tissue>
    </source>
</reference>
<gene>
    <name evidence="1" type="ORF">ILUMI_24710</name>
</gene>
<dbReference type="AlphaFoldDB" id="A0A8K0G0M2"/>
<accession>A0A8K0G0M2</accession>
<name>A0A8K0G0M2_IGNLU</name>
<keyword evidence="2" id="KW-1185">Reference proteome</keyword>
<dbReference type="OrthoDB" id="6782199at2759"/>
<protein>
    <submittedName>
        <fullName evidence="1">Uncharacterized protein</fullName>
    </submittedName>
</protein>
<sequence>MEKKIATDNKSLEEIWEGFKNINQRKVPKEIILEAKQKIWRKFSDKIERDSKSNQKMFYKTLKTLRKGRNRRTDCIRSKKEQIIKEGGEIMHRWRGYFEK</sequence>
<organism evidence="1 2">
    <name type="scientific">Ignelater luminosus</name>
    <name type="common">Cucubano</name>
    <name type="synonym">Pyrophorus luminosus</name>
    <dbReference type="NCBI Taxonomy" id="2038154"/>
    <lineage>
        <taxon>Eukaryota</taxon>
        <taxon>Metazoa</taxon>
        <taxon>Ecdysozoa</taxon>
        <taxon>Arthropoda</taxon>
        <taxon>Hexapoda</taxon>
        <taxon>Insecta</taxon>
        <taxon>Pterygota</taxon>
        <taxon>Neoptera</taxon>
        <taxon>Endopterygota</taxon>
        <taxon>Coleoptera</taxon>
        <taxon>Polyphaga</taxon>
        <taxon>Elateriformia</taxon>
        <taxon>Elateroidea</taxon>
        <taxon>Elateridae</taxon>
        <taxon>Agrypninae</taxon>
        <taxon>Pyrophorini</taxon>
        <taxon>Ignelater</taxon>
    </lineage>
</organism>
<evidence type="ECO:0000313" key="2">
    <source>
        <dbReference type="Proteomes" id="UP000801492"/>
    </source>
</evidence>
<evidence type="ECO:0000313" key="1">
    <source>
        <dbReference type="EMBL" id="KAF2881458.1"/>
    </source>
</evidence>
<dbReference type="EMBL" id="VTPC01090738">
    <property type="protein sequence ID" value="KAF2881458.1"/>
    <property type="molecule type" value="Genomic_DNA"/>
</dbReference>
<proteinExistence type="predicted"/>
<dbReference type="Proteomes" id="UP000801492">
    <property type="component" value="Unassembled WGS sequence"/>
</dbReference>
<comment type="caution">
    <text evidence="1">The sequence shown here is derived from an EMBL/GenBank/DDBJ whole genome shotgun (WGS) entry which is preliminary data.</text>
</comment>